<dbReference type="GO" id="GO:0012505">
    <property type="term" value="C:endomembrane system"/>
    <property type="evidence" value="ECO:0007669"/>
    <property type="project" value="UniProtKB-SubCell"/>
</dbReference>
<evidence type="ECO:0000256" key="1">
    <source>
        <dbReference type="ARBA" id="ARBA00004127"/>
    </source>
</evidence>
<evidence type="ECO:0000256" key="6">
    <source>
        <dbReference type="ARBA" id="ARBA00023136"/>
    </source>
</evidence>
<feature type="region of interest" description="Disordered" evidence="7">
    <location>
        <begin position="1"/>
        <end position="59"/>
    </location>
</feature>
<dbReference type="FunFam" id="1.20.1250.20:FF:000286">
    <property type="entry name" value="MFS efflux transporter"/>
    <property type="match status" value="1"/>
</dbReference>
<dbReference type="GO" id="GO:0016020">
    <property type="term" value="C:membrane"/>
    <property type="evidence" value="ECO:0007669"/>
    <property type="project" value="TreeGrafter"/>
</dbReference>
<dbReference type="InterPro" id="IPR020846">
    <property type="entry name" value="MFS_dom"/>
</dbReference>
<feature type="transmembrane region" description="Helical" evidence="8">
    <location>
        <begin position="246"/>
        <end position="270"/>
    </location>
</feature>
<evidence type="ECO:0000256" key="8">
    <source>
        <dbReference type="SAM" id="Phobius"/>
    </source>
</evidence>
<evidence type="ECO:0000259" key="9">
    <source>
        <dbReference type="PROSITE" id="PS50850"/>
    </source>
</evidence>
<dbReference type="PANTHER" id="PTHR23514">
    <property type="entry name" value="BYPASS OF STOP CODON PROTEIN 6"/>
    <property type="match status" value="1"/>
</dbReference>
<feature type="transmembrane region" description="Helical" evidence="8">
    <location>
        <begin position="333"/>
        <end position="351"/>
    </location>
</feature>
<organism evidence="10 11">
    <name type="scientific">Agrocybe chaxingu</name>
    <dbReference type="NCBI Taxonomy" id="84603"/>
    <lineage>
        <taxon>Eukaryota</taxon>
        <taxon>Fungi</taxon>
        <taxon>Dikarya</taxon>
        <taxon>Basidiomycota</taxon>
        <taxon>Agaricomycotina</taxon>
        <taxon>Agaricomycetes</taxon>
        <taxon>Agaricomycetidae</taxon>
        <taxon>Agaricales</taxon>
        <taxon>Agaricineae</taxon>
        <taxon>Strophariaceae</taxon>
        <taxon>Agrocybe</taxon>
    </lineage>
</organism>
<keyword evidence="4 8" id="KW-0812">Transmembrane</keyword>
<name>A0A9W8MTH5_9AGAR</name>
<feature type="transmembrane region" description="Helical" evidence="8">
    <location>
        <begin position="108"/>
        <end position="133"/>
    </location>
</feature>
<dbReference type="PANTHER" id="PTHR23514:SF3">
    <property type="entry name" value="BYPASS OF STOP CODON PROTEIN 6"/>
    <property type="match status" value="1"/>
</dbReference>
<dbReference type="InterPro" id="IPR036259">
    <property type="entry name" value="MFS_trans_sf"/>
</dbReference>
<dbReference type="PROSITE" id="PS50850">
    <property type="entry name" value="MFS"/>
    <property type="match status" value="1"/>
</dbReference>
<evidence type="ECO:0000256" key="2">
    <source>
        <dbReference type="ARBA" id="ARBA00008335"/>
    </source>
</evidence>
<accession>A0A9W8MTH5</accession>
<feature type="transmembrane region" description="Helical" evidence="8">
    <location>
        <begin position="160"/>
        <end position="179"/>
    </location>
</feature>
<dbReference type="EMBL" id="JANKHO010001495">
    <property type="protein sequence ID" value="KAJ3501078.1"/>
    <property type="molecule type" value="Genomic_DNA"/>
</dbReference>
<comment type="similarity">
    <text evidence="2">Belongs to the major facilitator superfamily.</text>
</comment>
<dbReference type="Gene3D" id="1.20.1250.20">
    <property type="entry name" value="MFS general substrate transporter like domains"/>
    <property type="match status" value="1"/>
</dbReference>
<feature type="transmembrane region" description="Helical" evidence="8">
    <location>
        <begin position="282"/>
        <end position="300"/>
    </location>
</feature>
<dbReference type="AlphaFoldDB" id="A0A9W8MTH5"/>
<evidence type="ECO:0000256" key="4">
    <source>
        <dbReference type="ARBA" id="ARBA00022692"/>
    </source>
</evidence>
<feature type="transmembrane region" description="Helical" evidence="8">
    <location>
        <begin position="309"/>
        <end position="327"/>
    </location>
</feature>
<keyword evidence="11" id="KW-1185">Reference proteome</keyword>
<feature type="transmembrane region" description="Helical" evidence="8">
    <location>
        <begin position="363"/>
        <end position="385"/>
    </location>
</feature>
<evidence type="ECO:0000256" key="5">
    <source>
        <dbReference type="ARBA" id="ARBA00022989"/>
    </source>
</evidence>
<dbReference type="OrthoDB" id="413079at2759"/>
<dbReference type="GO" id="GO:0022857">
    <property type="term" value="F:transmembrane transporter activity"/>
    <property type="evidence" value="ECO:0007669"/>
    <property type="project" value="InterPro"/>
</dbReference>
<dbReference type="SUPFAM" id="SSF103473">
    <property type="entry name" value="MFS general substrate transporter"/>
    <property type="match status" value="1"/>
</dbReference>
<gene>
    <name evidence="10" type="ORF">NLJ89_g9503</name>
</gene>
<proteinExistence type="inferred from homology"/>
<evidence type="ECO:0000256" key="3">
    <source>
        <dbReference type="ARBA" id="ARBA00022448"/>
    </source>
</evidence>
<reference evidence="10" key="1">
    <citation type="submission" date="2022-07" db="EMBL/GenBank/DDBJ databases">
        <title>Genome Sequence of Agrocybe chaxingu.</title>
        <authorList>
            <person name="Buettner E."/>
        </authorList>
    </citation>
    <scope>NUCLEOTIDE SEQUENCE</scope>
    <source>
        <strain evidence="10">MP-N11</strain>
    </source>
</reference>
<evidence type="ECO:0000313" key="11">
    <source>
        <dbReference type="Proteomes" id="UP001148786"/>
    </source>
</evidence>
<keyword evidence="5 8" id="KW-1133">Transmembrane helix</keyword>
<evidence type="ECO:0000313" key="10">
    <source>
        <dbReference type="EMBL" id="KAJ3501078.1"/>
    </source>
</evidence>
<keyword evidence="6 8" id="KW-0472">Membrane</keyword>
<protein>
    <recommendedName>
        <fullName evidence="9">Major facilitator superfamily (MFS) profile domain-containing protein</fullName>
    </recommendedName>
</protein>
<sequence length="423" mass="45838">MTVASFELQDVSTKRRSTEASVHSVARSGHSFSKSKADVTRSADQTDGEASRPNVATTSTITPRTRKQKIIAHVQFSTLCWTMFLIGWNDGTIGPLLPRIREVYRVGAALVSLTFVFACVGFVSGALLNMYLIGKMSFGQDAQANSFVATLRHSETKMGILHAVYGIDAFASPLVATQFAQLPRWSFHFLTSLGIAISNTATLLLVFKLKGQDDCLRDAGEVILEKGSEGEMTAFKQIMTTKAVHLLAFFILIYVGVEVTIGGWIVTFIIEVREGGPSSGYIASGFFGGLALGRVILLWVNKKIGERRVLFLYAVLSIVLEITVWFVPSLIQNAVAVSVVGVLLGPMYPIAINQTSRTLPRRILTGSIGWIAGFGQAGSALLPFITGAIASSRGLKSLQPLLVSMMAFLMVLWALVPNDRRLG</sequence>
<feature type="domain" description="Major facilitator superfamily (MFS) profile" evidence="9">
    <location>
        <begin position="244"/>
        <end position="423"/>
    </location>
</feature>
<comment type="caution">
    <text evidence="10">The sequence shown here is derived from an EMBL/GenBank/DDBJ whole genome shotgun (WGS) entry which is preliminary data.</text>
</comment>
<dbReference type="InterPro" id="IPR051788">
    <property type="entry name" value="MFS_Transporter"/>
</dbReference>
<feature type="transmembrane region" description="Helical" evidence="8">
    <location>
        <begin position="397"/>
        <end position="416"/>
    </location>
</feature>
<feature type="transmembrane region" description="Helical" evidence="8">
    <location>
        <begin position="185"/>
        <end position="207"/>
    </location>
</feature>
<evidence type="ECO:0000256" key="7">
    <source>
        <dbReference type="SAM" id="MobiDB-lite"/>
    </source>
</evidence>
<comment type="subcellular location">
    <subcellularLocation>
        <location evidence="1">Endomembrane system</location>
        <topology evidence="1">Multi-pass membrane protein</topology>
    </subcellularLocation>
</comment>
<dbReference type="Proteomes" id="UP001148786">
    <property type="component" value="Unassembled WGS sequence"/>
</dbReference>
<keyword evidence="3" id="KW-0813">Transport</keyword>